<dbReference type="InterPro" id="IPR035013">
    <property type="entry name" value="YabN_N"/>
</dbReference>
<feature type="coiled-coil region" evidence="1">
    <location>
        <begin position="393"/>
        <end position="420"/>
    </location>
</feature>
<keyword evidence="4" id="KW-0489">Methyltransferase</keyword>
<feature type="domain" description="NTP pyrophosphohydrolase MazG-like" evidence="3">
    <location>
        <begin position="395"/>
        <end position="453"/>
    </location>
</feature>
<keyword evidence="4" id="KW-0808">Transferase</keyword>
<feature type="domain" description="Tetrapyrrole methylase" evidence="2">
    <location>
        <begin position="3"/>
        <end position="206"/>
    </location>
</feature>
<reference evidence="4 5" key="1">
    <citation type="submission" date="2023-07" db="EMBL/GenBank/DDBJ databases">
        <title>Genomic Encyclopedia of Type Strains, Phase IV (KMG-IV): sequencing the most valuable type-strain genomes for metagenomic binning, comparative biology and taxonomic classification.</title>
        <authorList>
            <person name="Goeker M."/>
        </authorList>
    </citation>
    <scope>NUCLEOTIDE SEQUENCE [LARGE SCALE GENOMIC DNA]</scope>
    <source>
        <strain evidence="4 5">DSM 19092</strain>
    </source>
</reference>
<feature type="domain" description="NTP pyrophosphohydrolase MazG-like" evidence="3">
    <location>
        <begin position="255"/>
        <end position="328"/>
    </location>
</feature>
<dbReference type="GO" id="GO:0032259">
    <property type="term" value="P:methylation"/>
    <property type="evidence" value="ECO:0007669"/>
    <property type="project" value="UniProtKB-KW"/>
</dbReference>
<dbReference type="SUPFAM" id="SSF101386">
    <property type="entry name" value="all-alpha NTP pyrophosphatases"/>
    <property type="match status" value="2"/>
</dbReference>
<dbReference type="RefSeq" id="WP_419152511.1">
    <property type="nucleotide sequence ID" value="NZ_JAUSTR010000015.1"/>
</dbReference>
<dbReference type="Pfam" id="PF03819">
    <property type="entry name" value="MazG"/>
    <property type="match status" value="2"/>
</dbReference>
<dbReference type="EMBL" id="JAUSTR010000015">
    <property type="protein sequence ID" value="MDQ0163408.1"/>
    <property type="molecule type" value="Genomic_DNA"/>
</dbReference>
<proteinExistence type="predicted"/>
<dbReference type="Proteomes" id="UP001225646">
    <property type="component" value="Unassembled WGS sequence"/>
</dbReference>
<dbReference type="InterPro" id="IPR004518">
    <property type="entry name" value="MazG-like_dom"/>
</dbReference>
<evidence type="ECO:0000259" key="2">
    <source>
        <dbReference type="Pfam" id="PF00590"/>
    </source>
</evidence>
<evidence type="ECO:0000313" key="4">
    <source>
        <dbReference type="EMBL" id="MDQ0163408.1"/>
    </source>
</evidence>
<dbReference type="InterPro" id="IPR048011">
    <property type="entry name" value="NTP-PPase_MazG-like_C"/>
</dbReference>
<keyword evidence="1" id="KW-0175">Coiled coil</keyword>
<evidence type="ECO:0000256" key="1">
    <source>
        <dbReference type="SAM" id="Coils"/>
    </source>
</evidence>
<organism evidence="4 5">
    <name type="scientific">Aeribacillus alveayuensis</name>
    <dbReference type="NCBI Taxonomy" id="279215"/>
    <lineage>
        <taxon>Bacteria</taxon>
        <taxon>Bacillati</taxon>
        <taxon>Bacillota</taxon>
        <taxon>Bacilli</taxon>
        <taxon>Bacillales</taxon>
        <taxon>Bacillaceae</taxon>
        <taxon>Aeribacillus</taxon>
    </lineage>
</organism>
<dbReference type="InterPro" id="IPR011551">
    <property type="entry name" value="NTP_PyrPHydrolase_MazG"/>
</dbReference>
<dbReference type="CDD" id="cd11528">
    <property type="entry name" value="NTP-PPase_MazG_Nterm"/>
    <property type="match status" value="1"/>
</dbReference>
<dbReference type="InterPro" id="IPR014777">
    <property type="entry name" value="4pyrrole_Mease_sub1"/>
</dbReference>
<evidence type="ECO:0000259" key="3">
    <source>
        <dbReference type="Pfam" id="PF03819"/>
    </source>
</evidence>
<dbReference type="InterPro" id="IPR024180">
    <property type="entry name" value="Tetrapyrrole_Mease/MazG_pred"/>
</dbReference>
<dbReference type="NCBIfam" id="NF007113">
    <property type="entry name" value="PRK09562.1"/>
    <property type="match status" value="1"/>
</dbReference>
<name>A0ABT9VQZ4_9BACI</name>
<evidence type="ECO:0000313" key="5">
    <source>
        <dbReference type="Proteomes" id="UP001225646"/>
    </source>
</evidence>
<dbReference type="PANTHER" id="PTHR30522:SF0">
    <property type="entry name" value="NUCLEOSIDE TRIPHOSPHATE PYROPHOSPHOHYDROLASE"/>
    <property type="match status" value="1"/>
</dbReference>
<dbReference type="PANTHER" id="PTHR30522">
    <property type="entry name" value="NUCLEOSIDE TRIPHOSPHATE PYROPHOSPHOHYDROLASE"/>
    <property type="match status" value="1"/>
</dbReference>
<dbReference type="Gene3D" id="1.10.287.1080">
    <property type="entry name" value="MazG-like"/>
    <property type="match status" value="2"/>
</dbReference>
<dbReference type="CDD" id="cd11529">
    <property type="entry name" value="NTP-PPase_MazG_Cterm"/>
    <property type="match status" value="1"/>
</dbReference>
<dbReference type="SUPFAM" id="SSF53790">
    <property type="entry name" value="Tetrapyrrole methylase"/>
    <property type="match status" value="1"/>
</dbReference>
<comment type="caution">
    <text evidence="4">The sequence shown here is derived from an EMBL/GenBank/DDBJ whole genome shotgun (WGS) entry which is preliminary data.</text>
</comment>
<gene>
    <name evidence="4" type="ORF">J2S06_002488</name>
</gene>
<dbReference type="InterPro" id="IPR000878">
    <property type="entry name" value="4pyrrol_Mease"/>
</dbReference>
<dbReference type="NCBIfam" id="TIGR00444">
    <property type="entry name" value="mazG"/>
    <property type="match status" value="1"/>
</dbReference>
<dbReference type="GO" id="GO:0008168">
    <property type="term" value="F:methyltransferase activity"/>
    <property type="evidence" value="ECO:0007669"/>
    <property type="project" value="UniProtKB-KW"/>
</dbReference>
<sequence>MGKITVVGLGAGDLEQLPYGIYQVLKSGLPLFFRTKDHPVIHDLKGEINHYETFDEIYEVNDRFDDVYNEIVNKLIAEAEKEGHIIYGVPGHPLVAEKTMQMLIEKQKKGEIDVEIKGGQSFLDAMFTSLQIDPIEGFQLIDAHNLQRDHVQYRHHVIICQVYDQMIASEVKLTLMEDLPYDYEVFVVTAAGSHKEKVQQIPLYKLDRFVQLDNLTSVYVPPVKDERLLYHQFSVLRSVISELRGPNGCPWDKKQTHESLKKFLIEECYELLEAIEEQDIDHMVEELGDVLLQIMLHAQIGEDEAVFSIDDVIRGLTEKMIRRHPHVFGDVNVANADEVVENWEQIKKKEKKEQQKSILDSVSKALPSLSKAYHYQRKAAKIGFDWDHVNEAWKKVQEELKEFEQEIKREDKKTLNQKKEFGDLLFALVNIARFYDIEPEEALTMTNHKFYQRFRYIEEMAKYNKRKLEEMTLKEMDSYWEEAKKLEEGEQ</sequence>
<dbReference type="PIRSF" id="PIRSF002845">
    <property type="entry name" value="Ttrprl_mtas_MazG"/>
    <property type="match status" value="1"/>
</dbReference>
<dbReference type="InterPro" id="IPR048015">
    <property type="entry name" value="NTP-PPase_MazG-like_N"/>
</dbReference>
<dbReference type="CDD" id="cd11723">
    <property type="entry name" value="YabN_N_like"/>
    <property type="match status" value="1"/>
</dbReference>
<dbReference type="Pfam" id="PF00590">
    <property type="entry name" value="TP_methylase"/>
    <property type="match status" value="1"/>
</dbReference>
<protein>
    <submittedName>
        <fullName evidence="4">Tetrapyrrole methylase family protein/MazG family protein</fullName>
    </submittedName>
</protein>
<accession>A0ABT9VQZ4</accession>
<keyword evidence="5" id="KW-1185">Reference proteome</keyword>
<dbReference type="InterPro" id="IPR035996">
    <property type="entry name" value="4pyrrol_Methylase_sf"/>
</dbReference>
<dbReference type="Gene3D" id="3.40.1010.10">
    <property type="entry name" value="Cobalt-precorrin-4 Transmethylase, Domain 1"/>
    <property type="match status" value="1"/>
</dbReference>